<evidence type="ECO:0000256" key="9">
    <source>
        <dbReference type="ARBA" id="ARBA00033473"/>
    </source>
</evidence>
<evidence type="ECO:0000256" key="7">
    <source>
        <dbReference type="ARBA" id="ARBA00023326"/>
    </source>
</evidence>
<evidence type="ECO:0000256" key="4">
    <source>
        <dbReference type="ARBA" id="ARBA00022801"/>
    </source>
</evidence>
<evidence type="ECO:0000256" key="5">
    <source>
        <dbReference type="ARBA" id="ARBA00023277"/>
    </source>
</evidence>
<evidence type="ECO:0000313" key="12">
    <source>
        <dbReference type="EMBL" id="CDO55257.1"/>
    </source>
</evidence>
<dbReference type="SUPFAM" id="SSF48208">
    <property type="entry name" value="Six-hairpin glycosidases"/>
    <property type="match status" value="1"/>
</dbReference>
<keyword evidence="10" id="KW-0732">Signal</keyword>
<keyword evidence="5" id="KW-0119">Carbohydrate metabolism</keyword>
<feature type="signal peptide" evidence="10">
    <location>
        <begin position="1"/>
        <end position="17"/>
    </location>
</feature>
<name>A0A0J9XCP7_GEOCN</name>
<dbReference type="Gene3D" id="1.50.10.10">
    <property type="match status" value="1"/>
</dbReference>
<organism evidence="12 13">
    <name type="scientific">Geotrichum candidum</name>
    <name type="common">Oospora lactis</name>
    <name type="synonym">Dipodascus geotrichum</name>
    <dbReference type="NCBI Taxonomy" id="1173061"/>
    <lineage>
        <taxon>Eukaryota</taxon>
        <taxon>Fungi</taxon>
        <taxon>Dikarya</taxon>
        <taxon>Ascomycota</taxon>
        <taxon>Saccharomycotina</taxon>
        <taxon>Dipodascomycetes</taxon>
        <taxon>Dipodascales</taxon>
        <taxon>Dipodascaceae</taxon>
        <taxon>Geotrichum</taxon>
    </lineage>
</organism>
<evidence type="ECO:0000256" key="6">
    <source>
        <dbReference type="ARBA" id="ARBA00023295"/>
    </source>
</evidence>
<proteinExistence type="inferred from homology"/>
<keyword evidence="4" id="KW-0378">Hydrolase</keyword>
<dbReference type="InterPro" id="IPR011613">
    <property type="entry name" value="GH15-like"/>
</dbReference>
<gene>
    <name evidence="12" type="ORF">BN980_GECA10s02353g</name>
</gene>
<dbReference type="GO" id="GO:0000272">
    <property type="term" value="P:polysaccharide catabolic process"/>
    <property type="evidence" value="ECO:0007669"/>
    <property type="project" value="UniProtKB-KW"/>
</dbReference>
<evidence type="ECO:0000313" key="13">
    <source>
        <dbReference type="Proteomes" id="UP000242525"/>
    </source>
</evidence>
<dbReference type="GO" id="GO:0000324">
    <property type="term" value="C:fungal-type vacuole"/>
    <property type="evidence" value="ECO:0007669"/>
    <property type="project" value="TreeGrafter"/>
</dbReference>
<keyword evidence="13" id="KW-1185">Reference proteome</keyword>
<dbReference type="Proteomes" id="UP000242525">
    <property type="component" value="Unassembled WGS sequence"/>
</dbReference>
<feature type="chain" id="PRO_5005325757" description="glucan 1,4-alpha-glucosidase" evidence="10">
    <location>
        <begin position="18"/>
        <end position="538"/>
    </location>
</feature>
<dbReference type="InterPro" id="IPR012341">
    <property type="entry name" value="6hp_glycosidase-like_sf"/>
</dbReference>
<reference evidence="12" key="1">
    <citation type="submission" date="2014-03" db="EMBL/GenBank/DDBJ databases">
        <authorList>
            <person name="Casaregola S."/>
        </authorList>
    </citation>
    <scope>NUCLEOTIDE SEQUENCE [LARGE SCALE GENOMIC DNA]</scope>
    <source>
        <strain evidence="12">CLIB 918</strain>
    </source>
</reference>
<keyword evidence="7" id="KW-0624">Polysaccharide degradation</keyword>
<feature type="domain" description="GH15-like" evidence="11">
    <location>
        <begin position="79"/>
        <end position="525"/>
    </location>
</feature>
<keyword evidence="6" id="KW-0326">Glycosidase</keyword>
<sequence>MVKSSFLVICFASLTAGLLIGEFSDWRPPFRLPHSPLHSEKLLQKAKPLISSTVTIIPPEQYERWIEHQTHISFEGIIKNIGGYGPGLEDVMRGAVIASPSKSHPDYYYQWTRDSGITINTLIMNYADNNATNATLRDIIYDYINSSRIIQRQSNPSGTFENLEGLGEPKFKVDGRPFTAPWGRPQRDGPALRAIAMLNFVNTELKYNESGVTYESFRDIFDNVIRPDLDYVGLKWQYDGFDLWEELKGKHFFTSMCHRRALISGSDLAQKLGYADAAIFYQTQASYLTQFISDYFYDHKKGHLVETFGNHKRSGLDSALFLGSIHALDLLLWSGKADVTDIYPPYSDEVLASLVQHITDMRYRYPINLRRLKTFESLGVNISLVGIGVGRYPEDVYNGVAESEGNPWFLCTATVSHTLYLLADYLYTRTSDFTLKLTEHTLPLLGMFLDKVEGFDWSDPSFELKRSSPDFDTVVLRILAYGDSFLDVIREHVDSKGSMSEQFSRYDGYMRGAEDLTWSYGAFWSAVRQRKLVYGRIK</sequence>
<evidence type="ECO:0000259" key="11">
    <source>
        <dbReference type="Pfam" id="PF00723"/>
    </source>
</evidence>
<evidence type="ECO:0000256" key="3">
    <source>
        <dbReference type="ARBA" id="ARBA00012593"/>
    </source>
</evidence>
<dbReference type="STRING" id="1173061.A0A0J9XCP7"/>
<dbReference type="PRINTS" id="PR00736">
    <property type="entry name" value="GLHYDRLASE15"/>
</dbReference>
<dbReference type="AlphaFoldDB" id="A0A0J9XCP7"/>
<dbReference type="EC" id="3.2.1.3" evidence="3"/>
<protein>
    <recommendedName>
        <fullName evidence="3">glucan 1,4-alpha-glucosidase</fullName>
        <ecNumber evidence="3">3.2.1.3</ecNumber>
    </recommendedName>
    <alternativeName>
        <fullName evidence="9">1,4-alpha-D-glucan glucohydrolase</fullName>
    </alternativeName>
    <alternativeName>
        <fullName evidence="8">Glucan 1,4-alpha-glucosidase</fullName>
    </alternativeName>
</protein>
<dbReference type="PANTHER" id="PTHR31616">
    <property type="entry name" value="TREHALASE"/>
    <property type="match status" value="1"/>
</dbReference>
<evidence type="ECO:0000256" key="1">
    <source>
        <dbReference type="ARBA" id="ARBA00001863"/>
    </source>
</evidence>
<dbReference type="OrthoDB" id="6123450at2759"/>
<evidence type="ECO:0000256" key="8">
    <source>
        <dbReference type="ARBA" id="ARBA00033442"/>
    </source>
</evidence>
<dbReference type="GO" id="GO:0004339">
    <property type="term" value="F:glucan 1,4-alpha-glucosidase activity"/>
    <property type="evidence" value="ECO:0007669"/>
    <property type="project" value="UniProtKB-EC"/>
</dbReference>
<comment type="caution">
    <text evidence="12">The sequence shown here is derived from an EMBL/GenBank/DDBJ whole genome shotgun (WGS) entry which is preliminary data.</text>
</comment>
<dbReference type="InterPro" id="IPR000165">
    <property type="entry name" value="Glucoamylase"/>
</dbReference>
<accession>A0A0J9XCP7</accession>
<dbReference type="EMBL" id="CCBN010000010">
    <property type="protein sequence ID" value="CDO55257.1"/>
    <property type="molecule type" value="Genomic_DNA"/>
</dbReference>
<dbReference type="InterPro" id="IPR008928">
    <property type="entry name" value="6-hairpin_glycosidase_sf"/>
</dbReference>
<comment type="similarity">
    <text evidence="2">Belongs to the glycosyl hydrolase 15 family.</text>
</comment>
<dbReference type="PANTHER" id="PTHR31616:SF9">
    <property type="entry name" value="GLUCOAMYLASE, INTRACELLULAR SPORULATION-SPECIFIC"/>
    <property type="match status" value="1"/>
</dbReference>
<evidence type="ECO:0000256" key="10">
    <source>
        <dbReference type="SAM" id="SignalP"/>
    </source>
</evidence>
<dbReference type="Pfam" id="PF00723">
    <property type="entry name" value="Glyco_hydro_15"/>
    <property type="match status" value="1"/>
</dbReference>
<evidence type="ECO:0000256" key="2">
    <source>
        <dbReference type="ARBA" id="ARBA00006188"/>
    </source>
</evidence>
<comment type="catalytic activity">
    <reaction evidence="1">
        <text>Hydrolysis of terminal (1-&gt;4)-linked alpha-D-glucose residues successively from non-reducing ends of the chains with release of beta-D-glucose.</text>
        <dbReference type="EC" id="3.2.1.3"/>
    </reaction>
</comment>